<reference evidence="3" key="1">
    <citation type="submission" date="2011-07" db="EMBL/GenBank/DDBJ databases">
        <authorList>
            <consortium name="Caenorhabditis brenneri Sequencing and Analysis Consortium"/>
            <person name="Wilson R.K."/>
        </authorList>
    </citation>
    <scope>NUCLEOTIDE SEQUENCE [LARGE SCALE GENOMIC DNA]</scope>
    <source>
        <strain evidence="3">PB2801</strain>
    </source>
</reference>
<dbReference type="Proteomes" id="UP000008068">
    <property type="component" value="Unassembled WGS sequence"/>
</dbReference>
<feature type="region of interest" description="Disordered" evidence="1">
    <location>
        <begin position="536"/>
        <end position="566"/>
    </location>
</feature>
<evidence type="ECO:0000256" key="1">
    <source>
        <dbReference type="SAM" id="MobiDB-lite"/>
    </source>
</evidence>
<feature type="compositionally biased region" description="Acidic residues" evidence="1">
    <location>
        <begin position="201"/>
        <end position="237"/>
    </location>
</feature>
<dbReference type="EMBL" id="GL380268">
    <property type="protein sequence ID" value="EGT51641.1"/>
    <property type="molecule type" value="Genomic_DNA"/>
</dbReference>
<evidence type="ECO:0000313" key="3">
    <source>
        <dbReference type="Proteomes" id="UP000008068"/>
    </source>
</evidence>
<evidence type="ECO:0000313" key="2">
    <source>
        <dbReference type="EMBL" id="EGT51641.1"/>
    </source>
</evidence>
<organism evidence="3">
    <name type="scientific">Caenorhabditis brenneri</name>
    <name type="common">Nematode worm</name>
    <dbReference type="NCBI Taxonomy" id="135651"/>
    <lineage>
        <taxon>Eukaryota</taxon>
        <taxon>Metazoa</taxon>
        <taxon>Ecdysozoa</taxon>
        <taxon>Nematoda</taxon>
        <taxon>Chromadorea</taxon>
        <taxon>Rhabditida</taxon>
        <taxon>Rhabditina</taxon>
        <taxon>Rhabditomorpha</taxon>
        <taxon>Rhabditoidea</taxon>
        <taxon>Rhabditidae</taxon>
        <taxon>Peloderinae</taxon>
        <taxon>Caenorhabditis</taxon>
    </lineage>
</organism>
<dbReference type="HOGENOM" id="CLU_419342_0_0_1"/>
<feature type="region of interest" description="Disordered" evidence="1">
    <location>
        <begin position="495"/>
        <end position="523"/>
    </location>
</feature>
<feature type="compositionally biased region" description="Acidic residues" evidence="1">
    <location>
        <begin position="539"/>
        <end position="553"/>
    </location>
</feature>
<protein>
    <submittedName>
        <fullName evidence="2">Uncharacterized protein</fullName>
    </submittedName>
</protein>
<sequence>MDLEQVIRDVRDRIEENAHNFSLDFLAAAWHHLHQIRDAFQQIVVEGRAANLRIDPRAGGIENPLAFDPRTVLLAMARLRELDDEAMRRAMRRVLDQIREILRTLDIYVPFNPDQPRHVVRNRLMQEVPGIIAPHHRPEVVDFMAMMGQDVALAHLGQLRQQPMAPRPRGNDIQRMVRNNLMHIAGRNRVENVAEQREVENIEWSDDEMEDEMEDEELEDEEVEDIEEDENEAPAAEVPEEAQEEAVEQAPAVVVAPPAAVPAAPMDAEEAAAMVPAAAAVDVAQDPFENLDPVPEAPREEDAAQGLVELAGEPNAPEQPAPAQPANFPILHEPIPRDMPLEEQERHVLELLNRVENNLGERMVEQMEVINRMMLDLDVVANQVFRRDDDLQVPRAPGPFDVPDDDLPAHPDLRAFLRGREFRDILNPFRRAVDRARAGDQGALDRAERERQRAQQAVDEDPADFRRRRMLFNWDRDAGLQIRARRLELEERQRARRAAQEAPPAPRGILRDRRPPMRPRGIERFREELDELRDVLRLDDDEEDEDEDEDDIQEPPPKRSPESEQLHLPRGSLDFVRWKAEKVLQWLGLFIKNRDYLEFMEYKHYNGRQLFRILDSYEKWLDEKIPFGLYCKMAANMNRLMNEHNGYLYTGYKK</sequence>
<dbReference type="STRING" id="135651.G0PD98"/>
<feature type="compositionally biased region" description="Basic and acidic residues" evidence="1">
    <location>
        <begin position="509"/>
        <end position="523"/>
    </location>
</feature>
<name>G0PD98_CAEBE</name>
<accession>G0PD98</accession>
<dbReference type="AlphaFoldDB" id="G0PD98"/>
<gene>
    <name evidence="2" type="ORF">CAEBREN_06065</name>
</gene>
<keyword evidence="3" id="KW-1185">Reference proteome</keyword>
<feature type="region of interest" description="Disordered" evidence="1">
    <location>
        <begin position="313"/>
        <end position="333"/>
    </location>
</feature>
<dbReference type="InParanoid" id="G0PD98"/>
<feature type="region of interest" description="Disordered" evidence="1">
    <location>
        <begin position="198"/>
        <end position="237"/>
    </location>
</feature>
<feature type="region of interest" description="Disordered" evidence="1">
    <location>
        <begin position="437"/>
        <end position="461"/>
    </location>
</feature>
<dbReference type="eggNOG" id="ENOG502TJ9P">
    <property type="taxonomic scope" value="Eukaryota"/>
</dbReference>
<feature type="compositionally biased region" description="Basic and acidic residues" evidence="1">
    <location>
        <begin position="556"/>
        <end position="566"/>
    </location>
</feature>
<proteinExistence type="predicted"/>
<feature type="compositionally biased region" description="Basic and acidic residues" evidence="1">
    <location>
        <begin position="437"/>
        <end position="453"/>
    </location>
</feature>